<comment type="function">
    <text evidence="7">Methionine-sulfoxide reductase that specifically reduces methionine (R)-sulfoxide back to methionine. While in many cases methionine oxidation is the result of random oxidation following oxidative stress, methionine oxidation is also a post-translational modification that takes place on specific residues.</text>
</comment>
<dbReference type="Pfam" id="PF01641">
    <property type="entry name" value="SelR"/>
    <property type="match status" value="1"/>
</dbReference>
<dbReference type="GO" id="GO:0030091">
    <property type="term" value="P:protein repair"/>
    <property type="evidence" value="ECO:0007669"/>
    <property type="project" value="InterPro"/>
</dbReference>
<evidence type="ECO:0000313" key="9">
    <source>
        <dbReference type="Proteomes" id="UP000095282"/>
    </source>
</evidence>
<evidence type="ECO:0000313" key="10">
    <source>
        <dbReference type="WBParaSite" id="Csp11.Scaffold630.g19618.t1"/>
    </source>
</evidence>
<evidence type="ECO:0000256" key="1">
    <source>
        <dbReference type="ARBA" id="ARBA00007174"/>
    </source>
</evidence>
<dbReference type="GO" id="GO:0033743">
    <property type="term" value="F:peptide-methionine (R)-S-oxide reductase activity"/>
    <property type="evidence" value="ECO:0007669"/>
    <property type="project" value="UniProtKB-EC"/>
</dbReference>
<keyword evidence="3 7" id="KW-0479">Metal-binding</keyword>
<sequence>MCSSTSKKFGMEDVGIQKLGKEAPKNAKEVRESDWKKVLPNDVFRVARQSGTEPPHSGGFNDHFEKGRYVCLCCGTELFNSDAKYWAGCGWPAFSESVGKDANIVRIVDNSHGMKRTEVRCKTCDAHLGHVFNDGPKETTGERYCINSVCMAFEEKKD</sequence>
<dbReference type="GO" id="GO:0006979">
    <property type="term" value="P:response to oxidative stress"/>
    <property type="evidence" value="ECO:0007669"/>
    <property type="project" value="InterPro"/>
</dbReference>
<protein>
    <recommendedName>
        <fullName evidence="2 7">Peptide-methionine (R)-S-oxide reductase</fullName>
        <ecNumber evidence="2 7">1.8.4.12</ecNumber>
    </recommendedName>
</protein>
<organism evidence="9 10">
    <name type="scientific">Caenorhabditis tropicalis</name>
    <dbReference type="NCBI Taxonomy" id="1561998"/>
    <lineage>
        <taxon>Eukaryota</taxon>
        <taxon>Metazoa</taxon>
        <taxon>Ecdysozoa</taxon>
        <taxon>Nematoda</taxon>
        <taxon>Chromadorea</taxon>
        <taxon>Rhabditida</taxon>
        <taxon>Rhabditina</taxon>
        <taxon>Rhabditomorpha</taxon>
        <taxon>Rhabditoidea</taxon>
        <taxon>Rhabditidae</taxon>
        <taxon>Peloderinae</taxon>
        <taxon>Caenorhabditis</taxon>
    </lineage>
</organism>
<comment type="cofactor">
    <cofactor evidence="7">
        <name>Zn(2+)</name>
        <dbReference type="ChEBI" id="CHEBI:29105"/>
    </cofactor>
    <text evidence="7">Binds 1 zinc ion per subunit.</text>
</comment>
<dbReference type="InterPro" id="IPR028427">
    <property type="entry name" value="Met_Sox_Rdtase_MsrB"/>
</dbReference>
<comment type="similarity">
    <text evidence="1 7">Belongs to the MsrB Met sulfoxide reductase family.</text>
</comment>
<evidence type="ECO:0000259" key="8">
    <source>
        <dbReference type="PROSITE" id="PS51790"/>
    </source>
</evidence>
<evidence type="ECO:0000256" key="4">
    <source>
        <dbReference type="ARBA" id="ARBA00022833"/>
    </source>
</evidence>
<dbReference type="NCBIfam" id="TIGR00357">
    <property type="entry name" value="peptide-methionine (R)-S-oxide reductase MsrB"/>
    <property type="match status" value="1"/>
</dbReference>
<dbReference type="AlphaFoldDB" id="A0A1I7UV03"/>
<evidence type="ECO:0000256" key="2">
    <source>
        <dbReference type="ARBA" id="ARBA00012499"/>
    </source>
</evidence>
<dbReference type="WBParaSite" id="Csp11.Scaffold630.g19618.t1">
    <property type="protein sequence ID" value="Csp11.Scaffold630.g19618.t1"/>
    <property type="gene ID" value="Csp11.Scaffold630.g19618"/>
</dbReference>
<dbReference type="SUPFAM" id="SSF51316">
    <property type="entry name" value="Mss4-like"/>
    <property type="match status" value="1"/>
</dbReference>
<dbReference type="InterPro" id="IPR011057">
    <property type="entry name" value="Mss4-like_sf"/>
</dbReference>
<reference evidence="10" key="1">
    <citation type="submission" date="2016-11" db="UniProtKB">
        <authorList>
            <consortium name="WormBaseParasite"/>
        </authorList>
    </citation>
    <scope>IDENTIFICATION</scope>
</reference>
<dbReference type="GO" id="GO:0046872">
    <property type="term" value="F:metal ion binding"/>
    <property type="evidence" value="ECO:0007669"/>
    <property type="project" value="UniProtKB-KW"/>
</dbReference>
<dbReference type="PANTHER" id="PTHR10173:SF52">
    <property type="entry name" value="METHIONINE-R-SULFOXIDE REDUCTASE B1"/>
    <property type="match status" value="1"/>
</dbReference>
<keyword evidence="9" id="KW-1185">Reference proteome</keyword>
<name>A0A1I7UV03_9PELO</name>
<dbReference type="PROSITE" id="PS51790">
    <property type="entry name" value="MSRB"/>
    <property type="match status" value="1"/>
</dbReference>
<comment type="catalytic activity">
    <reaction evidence="6 7">
        <text>L-methionyl-[protein] + [thioredoxin]-disulfide + H2O = L-methionyl-(R)-S-oxide-[protein] + [thioredoxin]-dithiol</text>
        <dbReference type="Rhea" id="RHEA:24164"/>
        <dbReference type="Rhea" id="RHEA-COMP:10698"/>
        <dbReference type="Rhea" id="RHEA-COMP:10700"/>
        <dbReference type="Rhea" id="RHEA-COMP:12313"/>
        <dbReference type="Rhea" id="RHEA-COMP:12314"/>
        <dbReference type="ChEBI" id="CHEBI:15377"/>
        <dbReference type="ChEBI" id="CHEBI:16044"/>
        <dbReference type="ChEBI" id="CHEBI:29950"/>
        <dbReference type="ChEBI" id="CHEBI:45764"/>
        <dbReference type="ChEBI" id="CHEBI:50058"/>
        <dbReference type="EC" id="1.8.4.12"/>
    </reaction>
</comment>
<proteinExistence type="inferred from homology"/>
<dbReference type="STRING" id="1561998.A0A1I7UV03"/>
<evidence type="ECO:0000256" key="3">
    <source>
        <dbReference type="ARBA" id="ARBA00022723"/>
    </source>
</evidence>
<evidence type="ECO:0000256" key="6">
    <source>
        <dbReference type="ARBA" id="ARBA00048488"/>
    </source>
</evidence>
<dbReference type="FunFam" id="2.170.150.20:FF:000009">
    <property type="entry name" value="Peptide-methionine (R)-S-oxide reductase"/>
    <property type="match status" value="1"/>
</dbReference>
<dbReference type="Proteomes" id="UP000095282">
    <property type="component" value="Unplaced"/>
</dbReference>
<evidence type="ECO:0000256" key="5">
    <source>
        <dbReference type="ARBA" id="ARBA00023002"/>
    </source>
</evidence>
<keyword evidence="4 7" id="KW-0862">Zinc</keyword>
<dbReference type="Gene3D" id="2.170.150.20">
    <property type="entry name" value="Peptide methionine sulfoxide reductase"/>
    <property type="match status" value="1"/>
</dbReference>
<dbReference type="eggNOG" id="KOG0856">
    <property type="taxonomic scope" value="Eukaryota"/>
</dbReference>
<feature type="domain" description="MsrB" evidence="8">
    <location>
        <begin position="32"/>
        <end position="156"/>
    </location>
</feature>
<dbReference type="GO" id="GO:0005737">
    <property type="term" value="C:cytoplasm"/>
    <property type="evidence" value="ECO:0007669"/>
    <property type="project" value="TreeGrafter"/>
</dbReference>
<dbReference type="EC" id="1.8.4.12" evidence="2 7"/>
<evidence type="ECO:0000256" key="7">
    <source>
        <dbReference type="RuleBase" id="RU365044"/>
    </source>
</evidence>
<accession>A0A1I7UV03</accession>
<dbReference type="PANTHER" id="PTHR10173">
    <property type="entry name" value="METHIONINE SULFOXIDE REDUCTASE"/>
    <property type="match status" value="1"/>
</dbReference>
<dbReference type="InterPro" id="IPR002579">
    <property type="entry name" value="Met_Sox_Rdtase_MsrB_dom"/>
</dbReference>
<keyword evidence="5 7" id="KW-0560">Oxidoreductase</keyword>